<dbReference type="InterPro" id="IPR034746">
    <property type="entry name" value="POTRA"/>
</dbReference>
<dbReference type="Proteomes" id="UP001196870">
    <property type="component" value="Unassembled WGS sequence"/>
</dbReference>
<accession>A0ABS5F9E5</accession>
<dbReference type="Pfam" id="PF08478">
    <property type="entry name" value="POTRA_1"/>
    <property type="match status" value="1"/>
</dbReference>
<keyword evidence="2 9" id="KW-1003">Cell membrane</keyword>
<keyword evidence="8 9" id="KW-0131">Cell cycle</keyword>
<evidence type="ECO:0000256" key="5">
    <source>
        <dbReference type="ARBA" id="ARBA00022692"/>
    </source>
</evidence>
<dbReference type="Gene3D" id="3.10.20.310">
    <property type="entry name" value="membrane protein fhac"/>
    <property type="match status" value="1"/>
</dbReference>
<evidence type="ECO:0000256" key="3">
    <source>
        <dbReference type="ARBA" id="ARBA00022519"/>
    </source>
</evidence>
<evidence type="ECO:0000256" key="2">
    <source>
        <dbReference type="ARBA" id="ARBA00022475"/>
    </source>
</evidence>
<evidence type="ECO:0000313" key="13">
    <source>
        <dbReference type="Proteomes" id="UP001196870"/>
    </source>
</evidence>
<evidence type="ECO:0000256" key="6">
    <source>
        <dbReference type="ARBA" id="ARBA00022989"/>
    </source>
</evidence>
<feature type="domain" description="POTRA" evidence="11">
    <location>
        <begin position="94"/>
        <end position="162"/>
    </location>
</feature>
<evidence type="ECO:0000256" key="10">
    <source>
        <dbReference type="SAM" id="MobiDB-lite"/>
    </source>
</evidence>
<evidence type="ECO:0000256" key="4">
    <source>
        <dbReference type="ARBA" id="ARBA00022618"/>
    </source>
</evidence>
<dbReference type="Gene3D" id="3.40.50.11690">
    <property type="entry name" value="Cell division protein FtsQ/DivIB"/>
    <property type="match status" value="1"/>
</dbReference>
<feature type="compositionally biased region" description="Basic and acidic residues" evidence="10">
    <location>
        <begin position="18"/>
        <end position="36"/>
    </location>
</feature>
<evidence type="ECO:0000256" key="7">
    <source>
        <dbReference type="ARBA" id="ARBA00023136"/>
    </source>
</evidence>
<keyword evidence="3 9" id="KW-0997">Cell inner membrane</keyword>
<dbReference type="RefSeq" id="WP_211857970.1">
    <property type="nucleotide sequence ID" value="NZ_JAAGBB010000088.1"/>
</dbReference>
<evidence type="ECO:0000259" key="11">
    <source>
        <dbReference type="PROSITE" id="PS51779"/>
    </source>
</evidence>
<dbReference type="InterPro" id="IPR026579">
    <property type="entry name" value="FtsQ"/>
</dbReference>
<keyword evidence="13" id="KW-1185">Reference proteome</keyword>
<dbReference type="InterPro" id="IPR013685">
    <property type="entry name" value="POTRA_FtsQ_type"/>
</dbReference>
<comment type="caution">
    <text evidence="12">The sequence shown here is derived from an EMBL/GenBank/DDBJ whole genome shotgun (WGS) entry which is preliminary data.</text>
</comment>
<sequence length="306" mass="33743">MGLDAPPRLAAPSVSSRPRRDAALTRRPARPQDRPSRLKLWLRRRRALLRPAALGLAALGLIGTVGVGIWAADPAGRARALMEGFGDLGLNLGMSVQEVVLEGRQNTPIDMIRAALGVSRGDPLLGFSLQSARERLESIAWVQRAHIERRLPGSLIIHLEERQPFAIWQQDGRFVVIDREGRVVARDRLDQFGPLPLVVGAGADRGAAALHDLLRTQPEIASRVQAMVRIGERRWNLKLHNGADVLLPEGAEAAAITRLAELQREQRLLDRPLLAIDMRLPDRLVLRQPPAPPEAPRAATPRRDRG</sequence>
<evidence type="ECO:0000256" key="8">
    <source>
        <dbReference type="ARBA" id="ARBA00023306"/>
    </source>
</evidence>
<name>A0ABS5F9E5_9PROT</name>
<comment type="function">
    <text evidence="9">Essential cell division protein.</text>
</comment>
<dbReference type="InterPro" id="IPR045335">
    <property type="entry name" value="FtsQ_C_sf"/>
</dbReference>
<gene>
    <name evidence="9" type="primary">ftsQ</name>
    <name evidence="12" type="ORF">GXW71_32835</name>
</gene>
<organism evidence="12 13">
    <name type="scientific">Plastoroseomonas hellenica</name>
    <dbReference type="NCBI Taxonomy" id="2687306"/>
    <lineage>
        <taxon>Bacteria</taxon>
        <taxon>Pseudomonadati</taxon>
        <taxon>Pseudomonadota</taxon>
        <taxon>Alphaproteobacteria</taxon>
        <taxon>Acetobacterales</taxon>
        <taxon>Acetobacteraceae</taxon>
        <taxon>Plastoroseomonas</taxon>
    </lineage>
</organism>
<proteinExistence type="inferred from homology"/>
<dbReference type="Pfam" id="PF03799">
    <property type="entry name" value="FtsQ_DivIB_C"/>
    <property type="match status" value="1"/>
</dbReference>
<feature type="region of interest" description="Disordered" evidence="10">
    <location>
        <begin position="1"/>
        <end position="36"/>
    </location>
</feature>
<comment type="similarity">
    <text evidence="9">Belongs to the FtsQ/DivIB family. FtsQ subfamily.</text>
</comment>
<evidence type="ECO:0000313" key="12">
    <source>
        <dbReference type="EMBL" id="MBR0669183.1"/>
    </source>
</evidence>
<keyword evidence="7 9" id="KW-0472">Membrane</keyword>
<protein>
    <recommendedName>
        <fullName evidence="9">Cell division protein FtsQ</fullName>
    </recommendedName>
</protein>
<evidence type="ECO:0000256" key="1">
    <source>
        <dbReference type="ARBA" id="ARBA00004370"/>
    </source>
</evidence>
<keyword evidence="4 9" id="KW-0132">Cell division</keyword>
<dbReference type="PROSITE" id="PS51779">
    <property type="entry name" value="POTRA"/>
    <property type="match status" value="1"/>
</dbReference>
<dbReference type="HAMAP" id="MF_00911">
    <property type="entry name" value="FtsQ_subfam"/>
    <property type="match status" value="1"/>
</dbReference>
<feature type="transmembrane region" description="Helical" evidence="9">
    <location>
        <begin position="47"/>
        <end position="72"/>
    </location>
</feature>
<dbReference type="EMBL" id="JAAGBB010000088">
    <property type="protein sequence ID" value="MBR0669183.1"/>
    <property type="molecule type" value="Genomic_DNA"/>
</dbReference>
<dbReference type="InterPro" id="IPR005548">
    <property type="entry name" value="Cell_div_FtsQ/DivIB_C"/>
</dbReference>
<reference evidence="13" key="1">
    <citation type="journal article" date="2021" name="Syst. Appl. Microbiol.">
        <title>Roseomonas hellenica sp. nov., isolated from roots of wild-growing Alkanna tinctoria.</title>
        <authorList>
            <person name="Rat A."/>
            <person name="Naranjo H.D."/>
            <person name="Lebbe L."/>
            <person name="Cnockaert M."/>
            <person name="Krigas N."/>
            <person name="Grigoriadou K."/>
            <person name="Maloupa E."/>
            <person name="Willems A."/>
        </authorList>
    </citation>
    <scope>NUCLEOTIDE SEQUENCE [LARGE SCALE GENOMIC DNA]</scope>
    <source>
        <strain evidence="13">LMG 31523</strain>
    </source>
</reference>
<keyword evidence="6 9" id="KW-1133">Transmembrane helix</keyword>
<evidence type="ECO:0000256" key="9">
    <source>
        <dbReference type="HAMAP-Rule" id="MF_00911"/>
    </source>
</evidence>
<dbReference type="PANTHER" id="PTHR35851:SF1">
    <property type="entry name" value="CELL DIVISION PROTEIN FTSQ"/>
    <property type="match status" value="1"/>
</dbReference>
<comment type="subcellular location">
    <subcellularLocation>
        <location evidence="9">Cell inner membrane</location>
        <topology evidence="9">Single-pass type II membrane protein</topology>
    </subcellularLocation>
    <subcellularLocation>
        <location evidence="1">Membrane</location>
    </subcellularLocation>
    <text evidence="9">Localizes to the division septum.</text>
</comment>
<feature type="region of interest" description="Disordered" evidence="10">
    <location>
        <begin position="285"/>
        <end position="306"/>
    </location>
</feature>
<keyword evidence="5 9" id="KW-0812">Transmembrane</keyword>
<dbReference type="PANTHER" id="PTHR35851">
    <property type="entry name" value="CELL DIVISION PROTEIN FTSQ"/>
    <property type="match status" value="1"/>
</dbReference>